<evidence type="ECO:0000313" key="1">
    <source>
        <dbReference type="EMBL" id="KAI8016851.1"/>
    </source>
</evidence>
<comment type="caution">
    <text evidence="1">The sequence shown here is derived from an EMBL/GenBank/DDBJ whole genome shotgun (WGS) entry which is preliminary data.</text>
</comment>
<reference evidence="1 2" key="1">
    <citation type="journal article" date="2022" name="Plant J.">
        <title>Chromosome-level genome of Camellia lanceoleosa provides a valuable resource for understanding genome evolution and self-incompatibility.</title>
        <authorList>
            <person name="Gong W."/>
            <person name="Xiao S."/>
            <person name="Wang L."/>
            <person name="Liao Z."/>
            <person name="Chang Y."/>
            <person name="Mo W."/>
            <person name="Hu G."/>
            <person name="Li W."/>
            <person name="Zhao G."/>
            <person name="Zhu H."/>
            <person name="Hu X."/>
            <person name="Ji K."/>
            <person name="Xiang X."/>
            <person name="Song Q."/>
            <person name="Yuan D."/>
            <person name="Jin S."/>
            <person name="Zhang L."/>
        </authorList>
    </citation>
    <scope>NUCLEOTIDE SEQUENCE [LARGE SCALE GENOMIC DNA]</scope>
    <source>
        <strain evidence="1">SQ_2022a</strain>
    </source>
</reference>
<evidence type="ECO:0000313" key="2">
    <source>
        <dbReference type="Proteomes" id="UP001060215"/>
    </source>
</evidence>
<accession>A0ACC0HXN9</accession>
<organism evidence="1 2">
    <name type="scientific">Camellia lanceoleosa</name>
    <dbReference type="NCBI Taxonomy" id="1840588"/>
    <lineage>
        <taxon>Eukaryota</taxon>
        <taxon>Viridiplantae</taxon>
        <taxon>Streptophyta</taxon>
        <taxon>Embryophyta</taxon>
        <taxon>Tracheophyta</taxon>
        <taxon>Spermatophyta</taxon>
        <taxon>Magnoliopsida</taxon>
        <taxon>eudicotyledons</taxon>
        <taxon>Gunneridae</taxon>
        <taxon>Pentapetalae</taxon>
        <taxon>asterids</taxon>
        <taxon>Ericales</taxon>
        <taxon>Theaceae</taxon>
        <taxon>Camellia</taxon>
    </lineage>
</organism>
<keyword evidence="2" id="KW-1185">Reference proteome</keyword>
<gene>
    <name evidence="1" type="ORF">LOK49_LG04G00267</name>
</gene>
<proteinExistence type="predicted"/>
<protein>
    <submittedName>
        <fullName evidence="1">Uncharacterized protein</fullName>
    </submittedName>
</protein>
<sequence>MTILKALNLLRVEIESDNQSVISLCVSETVPPWDYSAIILDIRGLGSTHSLSFSWTSRHNNAAVHWVAKACFSKTLPVTWAVCPPAPLVSLLSTDVANLPL</sequence>
<dbReference type="EMBL" id="CM045759">
    <property type="protein sequence ID" value="KAI8016851.1"/>
    <property type="molecule type" value="Genomic_DNA"/>
</dbReference>
<dbReference type="Proteomes" id="UP001060215">
    <property type="component" value="Chromosome 2"/>
</dbReference>
<name>A0ACC0HXN9_9ERIC</name>